<sequence length="100" mass="11626">MSIQPRTAETVSARSRTDHRPDYILVGVDTEDAHHVYRTTDETVHVIHNAERTYRYDLESVDQGINDWIEYVKAERGFTTQHLYSSLRNSFLDALEGDNQ</sequence>
<evidence type="ECO:0000313" key="2">
    <source>
        <dbReference type="Proteomes" id="UP001596383"/>
    </source>
</evidence>
<gene>
    <name evidence="1" type="ORF">ACFQE6_00085</name>
</gene>
<reference evidence="1 2" key="1">
    <citation type="journal article" date="2019" name="Int. J. Syst. Evol. Microbiol.">
        <title>The Global Catalogue of Microorganisms (GCM) 10K type strain sequencing project: providing services to taxonomists for standard genome sequencing and annotation.</title>
        <authorList>
            <consortium name="The Broad Institute Genomics Platform"/>
            <consortium name="The Broad Institute Genome Sequencing Center for Infectious Disease"/>
            <person name="Wu L."/>
            <person name="Ma J."/>
        </authorList>
    </citation>
    <scope>NUCLEOTIDE SEQUENCE [LARGE SCALE GENOMIC DNA]</scope>
    <source>
        <strain evidence="1 2">LMG 29247</strain>
    </source>
</reference>
<dbReference type="RefSeq" id="WP_273736655.1">
    <property type="nucleotide sequence ID" value="NZ_JAQIVI010000002.1"/>
</dbReference>
<organism evidence="1 2">
    <name type="scientific">Natrinema soli</name>
    <dbReference type="NCBI Taxonomy" id="1930624"/>
    <lineage>
        <taxon>Archaea</taxon>
        <taxon>Methanobacteriati</taxon>
        <taxon>Methanobacteriota</taxon>
        <taxon>Stenosarchaea group</taxon>
        <taxon>Halobacteria</taxon>
        <taxon>Halobacteriales</taxon>
        <taxon>Natrialbaceae</taxon>
        <taxon>Natrinema</taxon>
    </lineage>
</organism>
<keyword evidence="2" id="KW-1185">Reference proteome</keyword>
<comment type="caution">
    <text evidence="1">The sequence shown here is derived from an EMBL/GenBank/DDBJ whole genome shotgun (WGS) entry which is preliminary data.</text>
</comment>
<accession>A0ABD5SIN9</accession>
<evidence type="ECO:0000313" key="1">
    <source>
        <dbReference type="EMBL" id="MFC6763536.1"/>
    </source>
</evidence>
<dbReference type="Proteomes" id="UP001596383">
    <property type="component" value="Unassembled WGS sequence"/>
</dbReference>
<dbReference type="EMBL" id="JBHSWV010000002">
    <property type="protein sequence ID" value="MFC6763536.1"/>
    <property type="molecule type" value="Genomic_DNA"/>
</dbReference>
<dbReference type="AlphaFoldDB" id="A0ABD5SIN9"/>
<proteinExistence type="predicted"/>
<name>A0ABD5SIN9_9EURY</name>
<protein>
    <submittedName>
        <fullName evidence="1">Uncharacterized protein</fullName>
    </submittedName>
</protein>